<keyword evidence="3" id="KW-1185">Reference proteome</keyword>
<dbReference type="PANTHER" id="PTHR45228:SF1">
    <property type="entry name" value="CYCLIC DI-GMP PHOSPHODIESTERASE TM_0186"/>
    <property type="match status" value="1"/>
</dbReference>
<dbReference type="InterPro" id="IPR029016">
    <property type="entry name" value="GAF-like_dom_sf"/>
</dbReference>
<dbReference type="SUPFAM" id="SSF109604">
    <property type="entry name" value="HD-domain/PDEase-like"/>
    <property type="match status" value="1"/>
</dbReference>
<dbReference type="InterPro" id="IPR003607">
    <property type="entry name" value="HD/PDEase_dom"/>
</dbReference>
<dbReference type="PANTHER" id="PTHR45228">
    <property type="entry name" value="CYCLIC DI-GMP PHOSPHODIESTERASE TM_0186-RELATED"/>
    <property type="match status" value="1"/>
</dbReference>
<reference evidence="2 3" key="1">
    <citation type="submission" date="2019-12" db="EMBL/GenBank/DDBJ databases">
        <title>Shewanella insulae sp. nov., isolated from a tidal flat.</title>
        <authorList>
            <person name="Yoon J.-H."/>
        </authorList>
    </citation>
    <scope>NUCLEOTIDE SEQUENCE [LARGE SCALE GENOMIC DNA]</scope>
    <source>
        <strain evidence="2 3">JBTF-M18</strain>
    </source>
</reference>
<sequence length="370" mass="41684">MYYTSTELNQHSSIMSKLAHLHTTTQAKLPQITRIAVALFDETTDIVRTFIYSGKPSPLNHYQANLSRCNSLLEIARSREARIVQDLGIYRDSRHEHAIKIYEAGYRSSYTLPLLSGNTLQGFIFFNGDEKQVFDKRCVEHLDLIGNLLALMVINELSELNTLASTMKTAIDVTHFRDPETAGHLSRMAHYSRLIAQRIADEKGLNDHFIEHIFMFAPLHDIGKITVPDEILFKPGSLTDAERAEMQKHCESGRDLIDKLLCNYRLSNLDHTQMLRNIVLYHHEAMDGSGYPMGLIGETLPIEARIVAVADVFDALTSERPYKAAWTNSDAFAELARLSGSKLDADCVAALQEALPEVLKIQATFDSTEF</sequence>
<dbReference type="SUPFAM" id="SSF55781">
    <property type="entry name" value="GAF domain-like"/>
    <property type="match status" value="1"/>
</dbReference>
<feature type="domain" description="HD-GYP" evidence="1">
    <location>
        <begin position="159"/>
        <end position="367"/>
    </location>
</feature>
<dbReference type="SMART" id="SM00471">
    <property type="entry name" value="HDc"/>
    <property type="match status" value="1"/>
</dbReference>
<name>A0A6L7HYH2_9GAMM</name>
<protein>
    <submittedName>
        <fullName evidence="2">HD domain-containing protein</fullName>
    </submittedName>
</protein>
<evidence type="ECO:0000259" key="1">
    <source>
        <dbReference type="PROSITE" id="PS51832"/>
    </source>
</evidence>
<dbReference type="Gene3D" id="1.10.3210.10">
    <property type="entry name" value="Hypothetical protein af1432"/>
    <property type="match status" value="1"/>
</dbReference>
<dbReference type="PROSITE" id="PS51832">
    <property type="entry name" value="HD_GYP"/>
    <property type="match status" value="1"/>
</dbReference>
<accession>A0A6L7HYH2</accession>
<dbReference type="GO" id="GO:0008081">
    <property type="term" value="F:phosphoric diester hydrolase activity"/>
    <property type="evidence" value="ECO:0007669"/>
    <property type="project" value="UniProtKB-ARBA"/>
</dbReference>
<comment type="caution">
    <text evidence="2">The sequence shown here is derived from an EMBL/GenBank/DDBJ whole genome shotgun (WGS) entry which is preliminary data.</text>
</comment>
<dbReference type="InterPro" id="IPR052020">
    <property type="entry name" value="Cyclic_di-GMP/3'3'-cGAMP_PDE"/>
</dbReference>
<dbReference type="CDD" id="cd00077">
    <property type="entry name" value="HDc"/>
    <property type="match status" value="1"/>
</dbReference>
<organism evidence="2 3">
    <name type="scientific">Shewanella insulae</name>
    <dbReference type="NCBI Taxonomy" id="2681496"/>
    <lineage>
        <taxon>Bacteria</taxon>
        <taxon>Pseudomonadati</taxon>
        <taxon>Pseudomonadota</taxon>
        <taxon>Gammaproteobacteria</taxon>
        <taxon>Alteromonadales</taxon>
        <taxon>Shewanellaceae</taxon>
        <taxon>Shewanella</taxon>
    </lineage>
</organism>
<dbReference type="Gene3D" id="3.30.450.40">
    <property type="match status" value="1"/>
</dbReference>
<dbReference type="InterPro" id="IPR037522">
    <property type="entry name" value="HD_GYP_dom"/>
</dbReference>
<dbReference type="AlphaFoldDB" id="A0A6L7HYH2"/>
<gene>
    <name evidence="2" type="ORF">GNT65_05855</name>
</gene>
<dbReference type="Proteomes" id="UP000474778">
    <property type="component" value="Unassembled WGS sequence"/>
</dbReference>
<evidence type="ECO:0000313" key="2">
    <source>
        <dbReference type="EMBL" id="MXR68198.1"/>
    </source>
</evidence>
<evidence type="ECO:0000313" key="3">
    <source>
        <dbReference type="Proteomes" id="UP000474778"/>
    </source>
</evidence>
<dbReference type="Pfam" id="PF13487">
    <property type="entry name" value="HD_5"/>
    <property type="match status" value="1"/>
</dbReference>
<dbReference type="EMBL" id="WRPA01000004">
    <property type="protein sequence ID" value="MXR68198.1"/>
    <property type="molecule type" value="Genomic_DNA"/>
</dbReference>
<proteinExistence type="predicted"/>
<dbReference type="RefSeq" id="WP_160794314.1">
    <property type="nucleotide sequence ID" value="NZ_WRPA01000004.1"/>
</dbReference>